<name>A0AAV3A932_PYXAD</name>
<reference evidence="1" key="1">
    <citation type="thesis" date="2020" institute="ProQuest LLC" country="789 East Eisenhower Parkway, Ann Arbor, MI, USA">
        <title>Comparative Genomics and Chromosome Evolution.</title>
        <authorList>
            <person name="Mudd A.B."/>
        </authorList>
    </citation>
    <scope>NUCLEOTIDE SEQUENCE</scope>
    <source>
        <strain evidence="1">1538</strain>
        <tissue evidence="1">Blood</tissue>
    </source>
</reference>
<dbReference type="EMBL" id="DYDO01000007">
    <property type="protein sequence ID" value="DBA20901.1"/>
    <property type="molecule type" value="Genomic_DNA"/>
</dbReference>
<dbReference type="Proteomes" id="UP001181693">
    <property type="component" value="Unassembled WGS sequence"/>
</dbReference>
<proteinExistence type="predicted"/>
<keyword evidence="2" id="KW-1185">Reference proteome</keyword>
<comment type="caution">
    <text evidence="1">The sequence shown here is derived from an EMBL/GenBank/DDBJ whole genome shotgun (WGS) entry which is preliminary data.</text>
</comment>
<dbReference type="AlphaFoldDB" id="A0AAV3A932"/>
<protein>
    <submittedName>
        <fullName evidence="1">Uncharacterized protein</fullName>
    </submittedName>
</protein>
<sequence>MQNGFHIFVIVMSTNDDQLLFNLFDLSQTSNSHVQNNYINKCKSICKGNLINIFGFNCIRSLKSFGTGHRLIFFISSFMFIVQS</sequence>
<evidence type="ECO:0000313" key="1">
    <source>
        <dbReference type="EMBL" id="DBA20901.1"/>
    </source>
</evidence>
<accession>A0AAV3A932</accession>
<gene>
    <name evidence="1" type="ORF">GDO54_017638</name>
</gene>
<organism evidence="1 2">
    <name type="scientific">Pyxicephalus adspersus</name>
    <name type="common">African bullfrog</name>
    <dbReference type="NCBI Taxonomy" id="30357"/>
    <lineage>
        <taxon>Eukaryota</taxon>
        <taxon>Metazoa</taxon>
        <taxon>Chordata</taxon>
        <taxon>Craniata</taxon>
        <taxon>Vertebrata</taxon>
        <taxon>Euteleostomi</taxon>
        <taxon>Amphibia</taxon>
        <taxon>Batrachia</taxon>
        <taxon>Anura</taxon>
        <taxon>Neobatrachia</taxon>
        <taxon>Ranoidea</taxon>
        <taxon>Pyxicephalidae</taxon>
        <taxon>Pyxicephalinae</taxon>
        <taxon>Pyxicephalus</taxon>
    </lineage>
</organism>
<evidence type="ECO:0000313" key="2">
    <source>
        <dbReference type="Proteomes" id="UP001181693"/>
    </source>
</evidence>